<sequence length="52" mass="5749">MMAARNGVTNNIEDVITKNAIQDAPNNKSELGKRKKGKKEKKENVILAENVP</sequence>
<name>A0A183FT56_HELPZ</name>
<reference evidence="4" key="2">
    <citation type="submission" date="2019-09" db="UniProtKB">
        <authorList>
            <consortium name="WormBaseParasite"/>
        </authorList>
    </citation>
    <scope>IDENTIFICATION</scope>
</reference>
<proteinExistence type="predicted"/>
<accession>A0A3P8CI92</accession>
<reference evidence="2 3" key="1">
    <citation type="submission" date="2018-11" db="EMBL/GenBank/DDBJ databases">
        <authorList>
            <consortium name="Pathogen Informatics"/>
        </authorList>
    </citation>
    <scope>NUCLEOTIDE SEQUENCE [LARGE SCALE GENOMIC DNA]</scope>
</reference>
<feature type="region of interest" description="Disordered" evidence="1">
    <location>
        <begin position="19"/>
        <end position="52"/>
    </location>
</feature>
<keyword evidence="3" id="KW-1185">Reference proteome</keyword>
<dbReference type="EMBL" id="UZAH01027025">
    <property type="protein sequence ID" value="VDO87858.1"/>
    <property type="molecule type" value="Genomic_DNA"/>
</dbReference>
<dbReference type="AlphaFoldDB" id="A0A183FT56"/>
<dbReference type="WBParaSite" id="HPBE_0001121401-mRNA-1">
    <property type="protein sequence ID" value="HPBE_0001121401-mRNA-1"/>
    <property type="gene ID" value="HPBE_0001121401"/>
</dbReference>
<gene>
    <name evidence="2" type="ORF">HPBE_LOCUS11217</name>
</gene>
<evidence type="ECO:0000313" key="4">
    <source>
        <dbReference type="WBParaSite" id="HPBE_0001121401-mRNA-1"/>
    </source>
</evidence>
<protein>
    <submittedName>
        <fullName evidence="4">BLVR domain-containing protein</fullName>
    </submittedName>
</protein>
<evidence type="ECO:0000256" key="1">
    <source>
        <dbReference type="SAM" id="MobiDB-lite"/>
    </source>
</evidence>
<organism evidence="3 4">
    <name type="scientific">Heligmosomoides polygyrus</name>
    <name type="common">Parasitic roundworm</name>
    <dbReference type="NCBI Taxonomy" id="6339"/>
    <lineage>
        <taxon>Eukaryota</taxon>
        <taxon>Metazoa</taxon>
        <taxon>Ecdysozoa</taxon>
        <taxon>Nematoda</taxon>
        <taxon>Chromadorea</taxon>
        <taxon>Rhabditida</taxon>
        <taxon>Rhabditina</taxon>
        <taxon>Rhabditomorpha</taxon>
        <taxon>Strongyloidea</taxon>
        <taxon>Heligmosomidae</taxon>
        <taxon>Heligmosomoides</taxon>
    </lineage>
</organism>
<accession>A0A183FT56</accession>
<dbReference type="Proteomes" id="UP000050761">
    <property type="component" value="Unassembled WGS sequence"/>
</dbReference>
<evidence type="ECO:0000313" key="3">
    <source>
        <dbReference type="Proteomes" id="UP000050761"/>
    </source>
</evidence>
<evidence type="ECO:0000313" key="2">
    <source>
        <dbReference type="EMBL" id="VDO87858.1"/>
    </source>
</evidence>